<protein>
    <submittedName>
        <fullName evidence="2">Uncharacterized protein</fullName>
    </submittedName>
</protein>
<name>A0A1C5HSQ9_9ACTN</name>
<dbReference type="AlphaFoldDB" id="A0A1C5HSQ9"/>
<keyword evidence="3" id="KW-1185">Reference proteome</keyword>
<accession>A0A1C5HSQ9</accession>
<gene>
    <name evidence="2" type="ORF">GA0070613_1749</name>
</gene>
<feature type="compositionally biased region" description="Low complexity" evidence="1">
    <location>
        <begin position="28"/>
        <end position="45"/>
    </location>
</feature>
<dbReference type="RefSeq" id="WP_197699062.1">
    <property type="nucleotide sequence ID" value="NZ_LT607754.1"/>
</dbReference>
<proteinExistence type="predicted"/>
<sequence>MTVGSGTGSGLDEPVGVGLGEGLGDPLGDGDCPPPAKGVGRAAPVGGAGVAGGRGRRSHTGSDATAGAGAAATTAASDAPGRMTTGAGRVGGTADWLVAGSGITTGPTEGVGMNGVLLSGRAVLPTVADPALMAARIGMDAVPASRATVKR</sequence>
<feature type="compositionally biased region" description="Low complexity" evidence="1">
    <location>
        <begin position="61"/>
        <end position="79"/>
    </location>
</feature>
<evidence type="ECO:0000313" key="3">
    <source>
        <dbReference type="Proteomes" id="UP000198221"/>
    </source>
</evidence>
<evidence type="ECO:0000313" key="2">
    <source>
        <dbReference type="EMBL" id="SCG48957.1"/>
    </source>
</evidence>
<feature type="region of interest" description="Disordered" evidence="1">
    <location>
        <begin position="1"/>
        <end position="91"/>
    </location>
</feature>
<evidence type="ECO:0000256" key="1">
    <source>
        <dbReference type="SAM" id="MobiDB-lite"/>
    </source>
</evidence>
<organism evidence="2 3">
    <name type="scientific">Micromonospora inositola</name>
    <dbReference type="NCBI Taxonomy" id="47865"/>
    <lineage>
        <taxon>Bacteria</taxon>
        <taxon>Bacillati</taxon>
        <taxon>Actinomycetota</taxon>
        <taxon>Actinomycetes</taxon>
        <taxon>Micromonosporales</taxon>
        <taxon>Micromonosporaceae</taxon>
        <taxon>Micromonospora</taxon>
    </lineage>
</organism>
<dbReference type="EMBL" id="LT607754">
    <property type="protein sequence ID" value="SCG48957.1"/>
    <property type="molecule type" value="Genomic_DNA"/>
</dbReference>
<feature type="compositionally biased region" description="Gly residues" evidence="1">
    <location>
        <begin position="17"/>
        <end position="27"/>
    </location>
</feature>
<dbReference type="Proteomes" id="UP000198221">
    <property type="component" value="Chromosome I"/>
</dbReference>
<reference evidence="3" key="1">
    <citation type="submission" date="2016-06" db="EMBL/GenBank/DDBJ databases">
        <authorList>
            <person name="Varghese N."/>
            <person name="Submissions Spin"/>
        </authorList>
    </citation>
    <scope>NUCLEOTIDE SEQUENCE [LARGE SCALE GENOMIC DNA]</scope>
    <source>
        <strain evidence="3">DSM 43819</strain>
    </source>
</reference>